<dbReference type="Proteomes" id="UP001462961">
    <property type="component" value="Unassembled WGS sequence"/>
</dbReference>
<evidence type="ECO:0000313" key="2">
    <source>
        <dbReference type="Proteomes" id="UP001462961"/>
    </source>
</evidence>
<organism evidence="1 2">
    <name type="scientific">Paraburkholderia caribensis</name>
    <dbReference type="NCBI Taxonomy" id="75105"/>
    <lineage>
        <taxon>Bacteria</taxon>
        <taxon>Pseudomonadati</taxon>
        <taxon>Pseudomonadota</taxon>
        <taxon>Betaproteobacteria</taxon>
        <taxon>Burkholderiales</taxon>
        <taxon>Burkholderiaceae</taxon>
        <taxon>Paraburkholderia</taxon>
    </lineage>
</organism>
<accession>A0ABV0E7H0</accession>
<dbReference type="SUPFAM" id="SSF160472">
    <property type="entry name" value="NMB0513-like"/>
    <property type="match status" value="1"/>
</dbReference>
<comment type="caution">
    <text evidence="1">The sequence shown here is derived from an EMBL/GenBank/DDBJ whole genome shotgun (WGS) entry which is preliminary data.</text>
</comment>
<dbReference type="RefSeq" id="WP_012406485.1">
    <property type="nucleotide sequence ID" value="NZ_JAKUCO010000070.1"/>
</dbReference>
<reference evidence="1 2" key="1">
    <citation type="submission" date="2024-01" db="EMBL/GenBank/DDBJ databases">
        <title>The diversity of rhizobia nodulating Mimosa spp. in eleven states of Brazil covering several biomes is determined by host plant, location, and edaphic factors.</title>
        <authorList>
            <person name="Rouws L."/>
            <person name="Barauna A."/>
            <person name="Beukes C."/>
            <person name="De Faria S.M."/>
            <person name="Gross E."/>
            <person name="Dos Reis Junior F.B."/>
            <person name="Simon M."/>
            <person name="Maluk M."/>
            <person name="Odee D.W."/>
            <person name="Kenicer G."/>
            <person name="Young J.P.W."/>
            <person name="Reis V.M."/>
            <person name="Zilli J."/>
            <person name="James E.K."/>
        </authorList>
    </citation>
    <scope>NUCLEOTIDE SEQUENCE [LARGE SCALE GENOMIC DNA]</scope>
    <source>
        <strain evidence="1 2">JHI1651</strain>
    </source>
</reference>
<dbReference type="InterPro" id="IPR023138">
    <property type="entry name" value="NMB0513-like_sf"/>
</dbReference>
<evidence type="ECO:0008006" key="3">
    <source>
        <dbReference type="Google" id="ProtNLM"/>
    </source>
</evidence>
<sequence>MTIAGISEIVRDAFGLWITALFDAILVPNPTLPFEEHKEAFFWLIEKLLREGQIRFCPPNELWREGCDVWDVDASTIVSYLREHWPASAKSKNDLVLSDYFYALPAILWIGDDGGITSS</sequence>
<dbReference type="EMBL" id="JAYLVJ010000073">
    <property type="protein sequence ID" value="MEO1759282.1"/>
    <property type="molecule type" value="Genomic_DNA"/>
</dbReference>
<dbReference type="Gene3D" id="1.10.3510.10">
    <property type="entry name" value="NMB0513-like"/>
    <property type="match status" value="1"/>
</dbReference>
<proteinExistence type="predicted"/>
<keyword evidence="2" id="KW-1185">Reference proteome</keyword>
<evidence type="ECO:0000313" key="1">
    <source>
        <dbReference type="EMBL" id="MEO1759282.1"/>
    </source>
</evidence>
<gene>
    <name evidence="1" type="ORF">VOI32_35925</name>
</gene>
<protein>
    <recommendedName>
        <fullName evidence="3">DUF596 domain-containing protein</fullName>
    </recommendedName>
</protein>
<name>A0ABV0E7H0_9BURK</name>